<evidence type="ECO:0000256" key="2">
    <source>
        <dbReference type="ARBA" id="ARBA00005262"/>
    </source>
</evidence>
<keyword evidence="4 7" id="KW-0812">Transmembrane</keyword>
<feature type="transmembrane region" description="Helical" evidence="7">
    <location>
        <begin position="73"/>
        <end position="95"/>
    </location>
</feature>
<evidence type="ECO:0000313" key="8">
    <source>
        <dbReference type="EMBL" id="MBI3128456.1"/>
    </source>
</evidence>
<proteinExistence type="inferred from homology"/>
<name>A0A932MQV1_UNCTE</name>
<dbReference type="GO" id="GO:0015109">
    <property type="term" value="F:chromate transmembrane transporter activity"/>
    <property type="evidence" value="ECO:0007669"/>
    <property type="project" value="InterPro"/>
</dbReference>
<protein>
    <submittedName>
        <fullName evidence="8">Chromate transporter</fullName>
    </submittedName>
</protein>
<feature type="transmembrane region" description="Helical" evidence="7">
    <location>
        <begin position="151"/>
        <end position="171"/>
    </location>
</feature>
<reference evidence="8" key="1">
    <citation type="submission" date="2020-07" db="EMBL/GenBank/DDBJ databases">
        <title>Huge and variable diversity of episymbiotic CPR bacteria and DPANN archaea in groundwater ecosystems.</title>
        <authorList>
            <person name="He C.Y."/>
            <person name="Keren R."/>
            <person name="Whittaker M."/>
            <person name="Farag I.F."/>
            <person name="Doudna J."/>
            <person name="Cate J.H.D."/>
            <person name="Banfield J.F."/>
        </authorList>
    </citation>
    <scope>NUCLEOTIDE SEQUENCE</scope>
    <source>
        <strain evidence="8">NC_groundwater_763_Ag_S-0.2um_68_21</strain>
    </source>
</reference>
<keyword evidence="3" id="KW-1003">Cell membrane</keyword>
<evidence type="ECO:0000256" key="3">
    <source>
        <dbReference type="ARBA" id="ARBA00022475"/>
    </source>
</evidence>
<dbReference type="InterPro" id="IPR052518">
    <property type="entry name" value="CHR_Transporter"/>
</dbReference>
<keyword evidence="5 7" id="KW-1133">Transmembrane helix</keyword>
<dbReference type="InterPro" id="IPR003370">
    <property type="entry name" value="Chromate_transpt"/>
</dbReference>
<gene>
    <name evidence="8" type="ORF">HYZ11_12695</name>
</gene>
<dbReference type="AlphaFoldDB" id="A0A932MQV1"/>
<dbReference type="PANTHER" id="PTHR43663">
    <property type="entry name" value="CHROMATE TRANSPORT PROTEIN-RELATED"/>
    <property type="match status" value="1"/>
</dbReference>
<sequence>MLELVLRFLLVGALAFGGGQAALPLVERIAVAETGWLSPRDFAAGVGIAQATPGPVLILAAFVGHRAAGLPGALAATLAVFALPILLAALAARMAERWRGGAAFEAFGRFAGAAAIGLLGVTLASIAWPLVQAHPALALLSAAVFLAERGGASPILLLAGAAAAGGAWGALAG</sequence>
<accession>A0A932MQV1</accession>
<dbReference type="Pfam" id="PF02417">
    <property type="entry name" value="Chromate_transp"/>
    <property type="match status" value="1"/>
</dbReference>
<dbReference type="PANTHER" id="PTHR43663:SF1">
    <property type="entry name" value="CHROMATE TRANSPORTER"/>
    <property type="match status" value="1"/>
</dbReference>
<evidence type="ECO:0000256" key="5">
    <source>
        <dbReference type="ARBA" id="ARBA00022989"/>
    </source>
</evidence>
<comment type="caution">
    <text evidence="8">The sequence shown here is derived from an EMBL/GenBank/DDBJ whole genome shotgun (WGS) entry which is preliminary data.</text>
</comment>
<evidence type="ECO:0000313" key="9">
    <source>
        <dbReference type="Proteomes" id="UP000782312"/>
    </source>
</evidence>
<evidence type="ECO:0000256" key="1">
    <source>
        <dbReference type="ARBA" id="ARBA00004651"/>
    </source>
</evidence>
<dbReference type="EMBL" id="JACPUR010000030">
    <property type="protein sequence ID" value="MBI3128456.1"/>
    <property type="molecule type" value="Genomic_DNA"/>
</dbReference>
<dbReference type="Proteomes" id="UP000782312">
    <property type="component" value="Unassembled WGS sequence"/>
</dbReference>
<evidence type="ECO:0000256" key="4">
    <source>
        <dbReference type="ARBA" id="ARBA00022692"/>
    </source>
</evidence>
<evidence type="ECO:0000256" key="7">
    <source>
        <dbReference type="SAM" id="Phobius"/>
    </source>
</evidence>
<dbReference type="GO" id="GO:0005886">
    <property type="term" value="C:plasma membrane"/>
    <property type="evidence" value="ECO:0007669"/>
    <property type="project" value="UniProtKB-SubCell"/>
</dbReference>
<organism evidence="8 9">
    <name type="scientific">Tectimicrobiota bacterium</name>
    <dbReference type="NCBI Taxonomy" id="2528274"/>
    <lineage>
        <taxon>Bacteria</taxon>
        <taxon>Pseudomonadati</taxon>
        <taxon>Nitrospinota/Tectimicrobiota group</taxon>
        <taxon>Candidatus Tectimicrobiota</taxon>
    </lineage>
</organism>
<evidence type="ECO:0000256" key="6">
    <source>
        <dbReference type="ARBA" id="ARBA00023136"/>
    </source>
</evidence>
<comment type="subcellular location">
    <subcellularLocation>
        <location evidence="1">Cell membrane</location>
        <topology evidence="1">Multi-pass membrane protein</topology>
    </subcellularLocation>
</comment>
<comment type="similarity">
    <text evidence="2">Belongs to the chromate ion transporter (CHR) (TC 2.A.51) family.</text>
</comment>
<keyword evidence="6 7" id="KW-0472">Membrane</keyword>
<feature type="transmembrane region" description="Helical" evidence="7">
    <location>
        <begin position="107"/>
        <end position="131"/>
    </location>
</feature>